<dbReference type="PANTHER" id="PTHR11804:SF84">
    <property type="entry name" value="SACCHAROLYSIN"/>
    <property type="match status" value="1"/>
</dbReference>
<dbReference type="Pfam" id="PF08439">
    <property type="entry name" value="Peptidase_M3_N"/>
    <property type="match status" value="1"/>
</dbReference>
<dbReference type="KEGG" id="eri:EEI45_03635"/>
<evidence type="ECO:0000256" key="6">
    <source>
        <dbReference type="RuleBase" id="RU368091"/>
    </source>
</evidence>
<dbReference type="GO" id="GO:0046872">
    <property type="term" value="F:metal ion binding"/>
    <property type="evidence" value="ECO:0007669"/>
    <property type="project" value="UniProtKB-UniRule"/>
</dbReference>
<comment type="cofactor">
    <cofactor evidence="6">
        <name>Zn(2+)</name>
        <dbReference type="ChEBI" id="CHEBI:29105"/>
    </cofactor>
    <text evidence="6">Binds 1 zinc ion.</text>
</comment>
<feature type="domain" description="Oligopeptidase F N-terminal" evidence="8">
    <location>
        <begin position="117"/>
        <end position="186"/>
    </location>
</feature>
<comment type="function">
    <text evidence="6">Has oligopeptidase activity and degrades a variety of small bioactive peptides.</text>
</comment>
<keyword evidence="10" id="KW-1185">Reference proteome</keyword>
<name>A0A3Q8S2L1_9FIRM</name>
<dbReference type="InterPro" id="IPR045090">
    <property type="entry name" value="Pept_M3A_M3B"/>
</dbReference>
<dbReference type="AlphaFoldDB" id="A0A3Q8S2L1"/>
<dbReference type="GO" id="GO:0004222">
    <property type="term" value="F:metalloendopeptidase activity"/>
    <property type="evidence" value="ECO:0007669"/>
    <property type="project" value="UniProtKB-UniRule"/>
</dbReference>
<keyword evidence="4 6" id="KW-0862">Zinc</keyword>
<dbReference type="Pfam" id="PF01432">
    <property type="entry name" value="Peptidase_M3"/>
    <property type="match status" value="1"/>
</dbReference>
<dbReference type="InterPro" id="IPR013647">
    <property type="entry name" value="OligopepF_N_dom"/>
</dbReference>
<feature type="domain" description="Peptidase M3A/M3B catalytic" evidence="7">
    <location>
        <begin position="206"/>
        <end position="583"/>
    </location>
</feature>
<evidence type="ECO:0000256" key="1">
    <source>
        <dbReference type="ARBA" id="ARBA00022670"/>
    </source>
</evidence>
<keyword evidence="2 6" id="KW-0479">Metal-binding</keyword>
<dbReference type="Gene3D" id="1.10.287.830">
    <property type="entry name" value="putative peptidase helix hairpin domain like"/>
    <property type="match status" value="1"/>
</dbReference>
<keyword evidence="3 6" id="KW-0378">Hydrolase</keyword>
<keyword evidence="1 6" id="KW-0645">Protease</keyword>
<accession>A0A3Q8S2L1</accession>
<protein>
    <recommendedName>
        <fullName evidence="6">Oligopeptidase F</fullName>
        <ecNumber evidence="6">3.4.24.-</ecNumber>
    </recommendedName>
</protein>
<dbReference type="CDD" id="cd09608">
    <property type="entry name" value="M3B_PepF"/>
    <property type="match status" value="1"/>
</dbReference>
<dbReference type="GO" id="GO:0006508">
    <property type="term" value="P:proteolysis"/>
    <property type="evidence" value="ECO:0007669"/>
    <property type="project" value="UniProtKB-KW"/>
</dbReference>
<dbReference type="SUPFAM" id="SSF55486">
    <property type="entry name" value="Metalloproteases ('zincins'), catalytic domain"/>
    <property type="match status" value="1"/>
</dbReference>
<evidence type="ECO:0000259" key="7">
    <source>
        <dbReference type="Pfam" id="PF01432"/>
    </source>
</evidence>
<dbReference type="InterPro" id="IPR001567">
    <property type="entry name" value="Pept_M3A_M3B_dom"/>
</dbReference>
<dbReference type="Proteomes" id="UP000278804">
    <property type="component" value="Chromosome"/>
</dbReference>
<evidence type="ECO:0000313" key="10">
    <source>
        <dbReference type="Proteomes" id="UP000278804"/>
    </source>
</evidence>
<proteinExistence type="inferred from homology"/>
<evidence type="ECO:0000256" key="5">
    <source>
        <dbReference type="ARBA" id="ARBA00023049"/>
    </source>
</evidence>
<dbReference type="NCBIfam" id="TIGR00181">
    <property type="entry name" value="pepF"/>
    <property type="match status" value="1"/>
</dbReference>
<gene>
    <name evidence="9" type="primary">pepF</name>
    <name evidence="9" type="ORF">EEI45_03635</name>
</gene>
<reference evidence="9 10" key="1">
    <citation type="journal article" date="2020" name="Int. J. Syst. Evol. Microbiol.">
        <title>Description of Erysipelothrix piscisicarius sp. nov., an emergent fish pathogen, and assessment of virulence using a tiger barb (Puntigrus tetrazona) infection model.</title>
        <authorList>
            <person name="Pomaranski E.K."/>
            <person name="Griffin M.J."/>
            <person name="Camus A.C."/>
            <person name="Armwood A.R."/>
            <person name="Shelley J."/>
            <person name="Waldbieser G.C."/>
            <person name="LaFrentz B.R."/>
            <person name="Garcia J.C."/>
            <person name="Yanong R."/>
            <person name="Soto E."/>
        </authorList>
    </citation>
    <scope>NUCLEOTIDE SEQUENCE [LARGE SCALE GENOMIC DNA]</scope>
    <source>
        <strain evidence="9 10">15TAL0474</strain>
    </source>
</reference>
<comment type="similarity">
    <text evidence="6">Belongs to the peptidase M3B family.</text>
</comment>
<keyword evidence="5 6" id="KW-0482">Metalloprotease</keyword>
<sequence>MSDKYELPLRSEVDIKDTWDLTPMFKDDDAWNAEFDAIQNDLSEVAAYRGTLTKSAESLLAGLKFRDELSYRIEFLYVYAHLSFDVDTTNPKYQAMNARVQSLLAQFGSSFSFYEAEILSADEAVIREYLESNEALTLYHHEFDRLFKSRPHILSEKEERILASSGEIFGVSSQTFGMLNNADIQFPTIKDESGNDIQLSHGRYSLLMESADRRVREDAFKAMQTTYGNLKNTLASTLSGNVKVHNFNATIRNYASARQAALAANNIDEEVYDSLLEGIHNNIDLLHDYVALREDALGIDDIQMYDIYVPMVDEVDLKFTYEEAQEVILDALSVLGEEYCAVLKRAFNERWIDVVENKGKRSGAYSSGTYGSAPYILLNWQENIDNVFTLAHELGHSVHSYFTRKYQPYIYGDYSIFVAEVASTTNENLLLNYLLDQYEDPKVRAYLLNHYLDTVKGTVFRQTQFAEFEHLIHKSDQEGVALTTDYLIESYYKLNQFYYGESISTQEIGYEWARIPHFYYNYYVYQYATGFSAATLFSETIYNGGDATPYLDFLKSGSSDYPINVLRKAGVDMTESTAVDKTLEKFGERMAELRTLLVK</sequence>
<dbReference type="InterPro" id="IPR004438">
    <property type="entry name" value="Peptidase_M3B"/>
</dbReference>
<organism evidence="9 10">
    <name type="scientific">Erysipelothrix piscisicarius</name>
    <dbReference type="NCBI Taxonomy" id="2485784"/>
    <lineage>
        <taxon>Bacteria</taxon>
        <taxon>Bacillati</taxon>
        <taxon>Bacillota</taxon>
        <taxon>Erysipelotrichia</taxon>
        <taxon>Erysipelotrichales</taxon>
        <taxon>Erysipelotrichaceae</taxon>
        <taxon>Erysipelothrix</taxon>
    </lineage>
</organism>
<evidence type="ECO:0000313" key="9">
    <source>
        <dbReference type="EMBL" id="AZK43977.1"/>
    </source>
</evidence>
<dbReference type="InterPro" id="IPR042088">
    <property type="entry name" value="OligoPept_F_C"/>
</dbReference>
<evidence type="ECO:0000259" key="8">
    <source>
        <dbReference type="Pfam" id="PF08439"/>
    </source>
</evidence>
<evidence type="ECO:0000256" key="2">
    <source>
        <dbReference type="ARBA" id="ARBA00022723"/>
    </source>
</evidence>
<dbReference type="GO" id="GO:0006518">
    <property type="term" value="P:peptide metabolic process"/>
    <property type="evidence" value="ECO:0007669"/>
    <property type="project" value="TreeGrafter"/>
</dbReference>
<dbReference type="EMBL" id="CP034234">
    <property type="protein sequence ID" value="AZK43977.1"/>
    <property type="molecule type" value="Genomic_DNA"/>
</dbReference>
<evidence type="ECO:0000256" key="3">
    <source>
        <dbReference type="ARBA" id="ARBA00022801"/>
    </source>
</evidence>
<dbReference type="RefSeq" id="WP_125164180.1">
    <property type="nucleotide sequence ID" value="NZ_CP034234.1"/>
</dbReference>
<dbReference type="PANTHER" id="PTHR11804">
    <property type="entry name" value="PROTEASE M3 THIMET OLIGOPEPTIDASE-RELATED"/>
    <property type="match status" value="1"/>
</dbReference>
<evidence type="ECO:0000256" key="4">
    <source>
        <dbReference type="ARBA" id="ARBA00022833"/>
    </source>
</evidence>
<dbReference type="Gene3D" id="1.10.1370.20">
    <property type="entry name" value="Oligoendopeptidase f, C-terminal domain"/>
    <property type="match status" value="1"/>
</dbReference>
<dbReference type="Gene3D" id="1.20.140.70">
    <property type="entry name" value="Oligopeptidase f, N-terminal domain"/>
    <property type="match status" value="1"/>
</dbReference>
<dbReference type="EC" id="3.4.24.-" evidence="6"/>